<keyword evidence="2" id="KW-1185">Reference proteome</keyword>
<proteinExistence type="predicted"/>
<name>A0ACC2P2C0_9HYME</name>
<evidence type="ECO:0000313" key="2">
    <source>
        <dbReference type="Proteomes" id="UP001239111"/>
    </source>
</evidence>
<protein>
    <submittedName>
        <fullName evidence="1">Uncharacterized protein</fullName>
    </submittedName>
</protein>
<gene>
    <name evidence="1" type="ORF">QAD02_013357</name>
</gene>
<dbReference type="Proteomes" id="UP001239111">
    <property type="component" value="Chromosome 2"/>
</dbReference>
<accession>A0ACC2P2C0</accession>
<sequence>MSRENSVPSSRGFEVDPNCNAPDQMDEEFRLQREALARARARSAEIRHASGAEQAEEEVARQLIEAQLRVAEGNRGERSYAPPPDRSRSQVSLNSFRSQPSGCPEPRNGNIIKTSPWMQDLARELVGAVRENQTPSQYSRSSERGHSRMTFRDELQMVPEFSGSCNDTPVAH</sequence>
<comment type="caution">
    <text evidence="1">The sequence shown here is derived from an EMBL/GenBank/DDBJ whole genome shotgun (WGS) entry which is preliminary data.</text>
</comment>
<evidence type="ECO:0000313" key="1">
    <source>
        <dbReference type="EMBL" id="KAJ8677570.1"/>
    </source>
</evidence>
<dbReference type="EMBL" id="CM056742">
    <property type="protein sequence ID" value="KAJ8677570.1"/>
    <property type="molecule type" value="Genomic_DNA"/>
</dbReference>
<reference evidence="1" key="1">
    <citation type="submission" date="2023-04" db="EMBL/GenBank/DDBJ databases">
        <title>A chromosome-level genome assembly of the parasitoid wasp Eretmocerus hayati.</title>
        <authorList>
            <person name="Zhong Y."/>
            <person name="Liu S."/>
            <person name="Liu Y."/>
        </authorList>
    </citation>
    <scope>NUCLEOTIDE SEQUENCE</scope>
    <source>
        <strain evidence="1">ZJU_SS_LIU_2023</strain>
    </source>
</reference>
<organism evidence="1 2">
    <name type="scientific">Eretmocerus hayati</name>
    <dbReference type="NCBI Taxonomy" id="131215"/>
    <lineage>
        <taxon>Eukaryota</taxon>
        <taxon>Metazoa</taxon>
        <taxon>Ecdysozoa</taxon>
        <taxon>Arthropoda</taxon>
        <taxon>Hexapoda</taxon>
        <taxon>Insecta</taxon>
        <taxon>Pterygota</taxon>
        <taxon>Neoptera</taxon>
        <taxon>Endopterygota</taxon>
        <taxon>Hymenoptera</taxon>
        <taxon>Apocrita</taxon>
        <taxon>Proctotrupomorpha</taxon>
        <taxon>Chalcidoidea</taxon>
        <taxon>Aphelinidae</taxon>
        <taxon>Aphelininae</taxon>
        <taxon>Eretmocerus</taxon>
    </lineage>
</organism>